<evidence type="ECO:0000256" key="5">
    <source>
        <dbReference type="ARBA" id="ARBA00023002"/>
    </source>
</evidence>
<dbReference type="Pfam" id="PF01266">
    <property type="entry name" value="DAO"/>
    <property type="match status" value="1"/>
</dbReference>
<dbReference type="PANTHER" id="PTHR11530">
    <property type="entry name" value="D-AMINO ACID OXIDASE"/>
    <property type="match status" value="1"/>
</dbReference>
<gene>
    <name evidence="7" type="ORF">JTE90_019176</name>
</gene>
<dbReference type="Gene3D" id="3.30.9.10">
    <property type="entry name" value="D-Amino Acid Oxidase, subunit A, domain 2"/>
    <property type="match status" value="1"/>
</dbReference>
<dbReference type="GO" id="GO:0003884">
    <property type="term" value="F:D-amino-acid oxidase activity"/>
    <property type="evidence" value="ECO:0007669"/>
    <property type="project" value="InterPro"/>
</dbReference>
<dbReference type="AlphaFoldDB" id="A0AAV6USJ7"/>
<name>A0AAV6USJ7_9ARAC</name>
<organism evidence="7 8">
    <name type="scientific">Oedothorax gibbosus</name>
    <dbReference type="NCBI Taxonomy" id="931172"/>
    <lineage>
        <taxon>Eukaryota</taxon>
        <taxon>Metazoa</taxon>
        <taxon>Ecdysozoa</taxon>
        <taxon>Arthropoda</taxon>
        <taxon>Chelicerata</taxon>
        <taxon>Arachnida</taxon>
        <taxon>Araneae</taxon>
        <taxon>Araneomorphae</taxon>
        <taxon>Entelegynae</taxon>
        <taxon>Araneoidea</taxon>
        <taxon>Linyphiidae</taxon>
        <taxon>Erigoninae</taxon>
        <taxon>Oedothorax</taxon>
    </lineage>
</organism>
<evidence type="ECO:0000256" key="4">
    <source>
        <dbReference type="ARBA" id="ARBA00022827"/>
    </source>
</evidence>
<dbReference type="GO" id="GO:0019478">
    <property type="term" value="P:D-amino acid catabolic process"/>
    <property type="evidence" value="ECO:0007669"/>
    <property type="project" value="TreeGrafter"/>
</dbReference>
<evidence type="ECO:0000313" key="7">
    <source>
        <dbReference type="EMBL" id="KAG8187287.1"/>
    </source>
</evidence>
<dbReference type="InterPro" id="IPR023209">
    <property type="entry name" value="DAO"/>
</dbReference>
<keyword evidence="8" id="KW-1185">Reference proteome</keyword>
<protein>
    <recommendedName>
        <fullName evidence="6">FAD dependent oxidoreductase domain-containing protein</fullName>
    </recommendedName>
</protein>
<reference evidence="7 8" key="1">
    <citation type="journal article" date="2022" name="Nat. Ecol. Evol.">
        <title>A masculinizing supergene underlies an exaggerated male reproductive morph in a spider.</title>
        <authorList>
            <person name="Hendrickx F."/>
            <person name="De Corte Z."/>
            <person name="Sonet G."/>
            <person name="Van Belleghem S.M."/>
            <person name="Kostlbacher S."/>
            <person name="Vangestel C."/>
        </authorList>
    </citation>
    <scope>NUCLEOTIDE SEQUENCE [LARGE SCALE GENOMIC DNA]</scope>
    <source>
        <strain evidence="7">W744_W776</strain>
    </source>
</reference>
<dbReference type="GO" id="GO:0071949">
    <property type="term" value="F:FAD binding"/>
    <property type="evidence" value="ECO:0007669"/>
    <property type="project" value="InterPro"/>
</dbReference>
<dbReference type="EMBL" id="JAFNEN010000275">
    <property type="protein sequence ID" value="KAG8187287.1"/>
    <property type="molecule type" value="Genomic_DNA"/>
</dbReference>
<keyword evidence="5" id="KW-0560">Oxidoreductase</keyword>
<evidence type="ECO:0000256" key="1">
    <source>
        <dbReference type="ARBA" id="ARBA00001974"/>
    </source>
</evidence>
<evidence type="ECO:0000259" key="6">
    <source>
        <dbReference type="Pfam" id="PF01266"/>
    </source>
</evidence>
<dbReference type="GO" id="GO:0005737">
    <property type="term" value="C:cytoplasm"/>
    <property type="evidence" value="ECO:0007669"/>
    <property type="project" value="TreeGrafter"/>
</dbReference>
<dbReference type="SUPFAM" id="SSF54373">
    <property type="entry name" value="FAD-linked reductases, C-terminal domain"/>
    <property type="match status" value="1"/>
</dbReference>
<sequence>MEIAIIGAGVVGLSTALSIQESFPELKLTLYADKFNEKTLSSGAGGFFRPEIGVHHNADLVRKWCKDSFSHFLSILGSPEASAAGMQLVSGYHLSSSVSLQNNLLQELVPEYRQLNKKELQLFPDHFKNGIFFTSIVTDCRYYLPWMKSKFENAGGTVVEKYISNICEIPKQFNIIINCAGLAAKQLVHDDKLIPIRGQTIKVKAPWIKNFYYGDEIYIIPGVDYVTLGGIKDYGSWNTNVRPDQKKYIYDKCIELVPSLKEAEFVSDWVGLRPYRTSVRVDASFVICNGSYRLIVNNYGHGAHGVTLSWGTAQEVTKILKKLLKTKDFAIAKL</sequence>
<proteinExistence type="inferred from homology"/>
<accession>A0AAV6USJ7</accession>
<comment type="cofactor">
    <cofactor evidence="1">
        <name>FAD</name>
        <dbReference type="ChEBI" id="CHEBI:57692"/>
    </cofactor>
</comment>
<evidence type="ECO:0000256" key="3">
    <source>
        <dbReference type="ARBA" id="ARBA00022630"/>
    </source>
</evidence>
<dbReference type="PIRSF" id="PIRSF000189">
    <property type="entry name" value="D-aa_oxidase"/>
    <property type="match status" value="1"/>
</dbReference>
<feature type="domain" description="FAD dependent oxidoreductase" evidence="6">
    <location>
        <begin position="3"/>
        <end position="318"/>
    </location>
</feature>
<dbReference type="SUPFAM" id="SSF51971">
    <property type="entry name" value="Nucleotide-binding domain"/>
    <property type="match status" value="1"/>
</dbReference>
<dbReference type="Gene3D" id="3.40.50.720">
    <property type="entry name" value="NAD(P)-binding Rossmann-like Domain"/>
    <property type="match status" value="1"/>
</dbReference>
<evidence type="ECO:0000313" key="8">
    <source>
        <dbReference type="Proteomes" id="UP000827092"/>
    </source>
</evidence>
<comment type="similarity">
    <text evidence="2">Belongs to the DAMOX/DASOX family.</text>
</comment>
<keyword evidence="4" id="KW-0274">FAD</keyword>
<evidence type="ECO:0000256" key="2">
    <source>
        <dbReference type="ARBA" id="ARBA00006730"/>
    </source>
</evidence>
<comment type="caution">
    <text evidence="7">The sequence shown here is derived from an EMBL/GenBank/DDBJ whole genome shotgun (WGS) entry which is preliminary data.</text>
</comment>
<dbReference type="Proteomes" id="UP000827092">
    <property type="component" value="Unassembled WGS sequence"/>
</dbReference>
<keyword evidence="3" id="KW-0285">Flavoprotein</keyword>
<dbReference type="InterPro" id="IPR006076">
    <property type="entry name" value="FAD-dep_OxRdtase"/>
</dbReference>
<dbReference type="PANTHER" id="PTHR11530:SF17">
    <property type="entry name" value="RE49860P"/>
    <property type="match status" value="1"/>
</dbReference>